<sequence length="428" mass="47626">MTHLMASFPLRVVLIYALVATGWILLSDIGLSFWLGESGAFALWQSVKGLVFVMVTVLLLFVLLRHEEQRRARLEAARSAEEDRFRLLTEHARDLIYRYRLAPEPGFEYVSPSATAITGYSPEDHYADPLLGIKLVHPDDRELLQQMSQDPNAANHPLTMRWQRKDGRTIWTEQVNWIICDAHGTPVALEGIARDISERKQAEEELRASAEALQLLSRRLLEAQEHERRLIARELHDEVGQVLTGLKLTLSVMSTEASPDLKASLSDAQAALSELMGRVRSLSLDLRPALLDDLGLLPALNWLIERYSKRTGIAVELRHQGVERRFTSTIETVAYRTIQEALTNVARHAQVSSVQVRLLAATQRLMLRIDDSGCGFDSDIALRSGSSTGLSGMHERIQLIGGVLTLETAPGAGTHIIAELPLATAEEG</sequence>
<dbReference type="GO" id="GO:0051539">
    <property type="term" value="F:4 iron, 4 sulfur cluster binding"/>
    <property type="evidence" value="ECO:0007669"/>
    <property type="project" value="UniProtKB-KW"/>
</dbReference>
<evidence type="ECO:0000256" key="7">
    <source>
        <dbReference type="ARBA" id="ARBA00022490"/>
    </source>
</evidence>
<evidence type="ECO:0000256" key="9">
    <source>
        <dbReference type="ARBA" id="ARBA00022679"/>
    </source>
</evidence>
<feature type="domain" description="Histidine kinase" evidence="20">
    <location>
        <begin position="234"/>
        <end position="424"/>
    </location>
</feature>
<dbReference type="PANTHER" id="PTHR24421">
    <property type="entry name" value="NITRATE/NITRITE SENSOR PROTEIN NARX-RELATED"/>
    <property type="match status" value="1"/>
</dbReference>
<keyword evidence="14" id="KW-0408">Iron</keyword>
<evidence type="ECO:0000256" key="5">
    <source>
        <dbReference type="ARBA" id="ARBA00017322"/>
    </source>
</evidence>
<feature type="transmembrane region" description="Helical" evidence="19">
    <location>
        <begin position="41"/>
        <end position="64"/>
    </location>
</feature>
<organism evidence="23 24">
    <name type="scientific">Candidatus Viridilinea halotolerans</name>
    <dbReference type="NCBI Taxonomy" id="2491704"/>
    <lineage>
        <taxon>Bacteria</taxon>
        <taxon>Bacillati</taxon>
        <taxon>Chloroflexota</taxon>
        <taxon>Chloroflexia</taxon>
        <taxon>Chloroflexales</taxon>
        <taxon>Chloroflexineae</taxon>
        <taxon>Oscillochloridaceae</taxon>
        <taxon>Candidatus Viridilinea</taxon>
    </lineage>
</organism>
<evidence type="ECO:0000313" key="24">
    <source>
        <dbReference type="Proteomes" id="UP000280307"/>
    </source>
</evidence>
<evidence type="ECO:0000256" key="4">
    <source>
        <dbReference type="ARBA" id="ARBA00012438"/>
    </source>
</evidence>
<evidence type="ECO:0000256" key="10">
    <source>
        <dbReference type="ARBA" id="ARBA00022723"/>
    </source>
</evidence>
<evidence type="ECO:0000256" key="3">
    <source>
        <dbReference type="ARBA" id="ARBA00004496"/>
    </source>
</evidence>
<dbReference type="CDD" id="cd16917">
    <property type="entry name" value="HATPase_UhpB-NarQ-NarX-like"/>
    <property type="match status" value="1"/>
</dbReference>
<evidence type="ECO:0000256" key="1">
    <source>
        <dbReference type="ARBA" id="ARBA00000085"/>
    </source>
</evidence>
<keyword evidence="8" id="KW-0597">Phosphoprotein</keyword>
<evidence type="ECO:0000256" key="19">
    <source>
        <dbReference type="SAM" id="Phobius"/>
    </source>
</evidence>
<keyword evidence="11" id="KW-0547">Nucleotide-binding</keyword>
<comment type="subcellular location">
    <subcellularLocation>
        <location evidence="3">Cytoplasm</location>
    </subcellularLocation>
</comment>
<dbReference type="CDD" id="cd00130">
    <property type="entry name" value="PAS"/>
    <property type="match status" value="1"/>
</dbReference>
<dbReference type="InterPro" id="IPR013655">
    <property type="entry name" value="PAS_fold_3"/>
</dbReference>
<dbReference type="InterPro" id="IPR005467">
    <property type="entry name" value="His_kinase_dom"/>
</dbReference>
<dbReference type="Gene3D" id="3.30.565.10">
    <property type="entry name" value="Histidine kinase-like ATPase, C-terminal domain"/>
    <property type="match status" value="1"/>
</dbReference>
<dbReference type="PROSITE" id="PS50109">
    <property type="entry name" value="HIS_KIN"/>
    <property type="match status" value="1"/>
</dbReference>
<proteinExistence type="predicted"/>
<dbReference type="Pfam" id="PF02518">
    <property type="entry name" value="HATPase_c"/>
    <property type="match status" value="1"/>
</dbReference>
<dbReference type="GO" id="GO:0005524">
    <property type="term" value="F:ATP binding"/>
    <property type="evidence" value="ECO:0007669"/>
    <property type="project" value="UniProtKB-KW"/>
</dbReference>
<dbReference type="SMART" id="SM00387">
    <property type="entry name" value="HATPase_c"/>
    <property type="match status" value="1"/>
</dbReference>
<dbReference type="Proteomes" id="UP000280307">
    <property type="component" value="Unassembled WGS sequence"/>
</dbReference>
<evidence type="ECO:0000256" key="18">
    <source>
        <dbReference type="ARBA" id="ARBA00030800"/>
    </source>
</evidence>
<dbReference type="GO" id="GO:0016020">
    <property type="term" value="C:membrane"/>
    <property type="evidence" value="ECO:0007669"/>
    <property type="project" value="InterPro"/>
</dbReference>
<keyword evidence="12 23" id="KW-0418">Kinase</keyword>
<accession>A0A426TVA3</accession>
<keyword evidence="13" id="KW-0067">ATP-binding</keyword>
<dbReference type="PROSITE" id="PS50112">
    <property type="entry name" value="PAS"/>
    <property type="match status" value="1"/>
</dbReference>
<dbReference type="AlphaFoldDB" id="A0A426TVA3"/>
<dbReference type="InterPro" id="IPR036890">
    <property type="entry name" value="HATPase_C_sf"/>
</dbReference>
<dbReference type="PRINTS" id="PR00344">
    <property type="entry name" value="BCTRLSENSOR"/>
</dbReference>
<dbReference type="PROSITE" id="PS50113">
    <property type="entry name" value="PAC"/>
    <property type="match status" value="1"/>
</dbReference>
<name>A0A426TVA3_9CHLR</name>
<feature type="domain" description="PAC" evidence="22">
    <location>
        <begin position="156"/>
        <end position="208"/>
    </location>
</feature>
<evidence type="ECO:0000256" key="14">
    <source>
        <dbReference type="ARBA" id="ARBA00023004"/>
    </source>
</evidence>
<evidence type="ECO:0000256" key="6">
    <source>
        <dbReference type="ARBA" id="ARBA00022485"/>
    </source>
</evidence>
<keyword evidence="6" id="KW-0004">4Fe-4S</keyword>
<dbReference type="EMBL" id="RSAS01000645">
    <property type="protein sequence ID" value="RRR69352.1"/>
    <property type="molecule type" value="Genomic_DNA"/>
</dbReference>
<reference evidence="23 24" key="1">
    <citation type="submission" date="2018-12" db="EMBL/GenBank/DDBJ databases">
        <title>Genome Sequence of Candidatus Viridilinea halotolerans isolated from saline sulfide-rich spring.</title>
        <authorList>
            <person name="Grouzdev D.S."/>
            <person name="Burganskaya E.I."/>
            <person name="Krutkina M.S."/>
            <person name="Sukhacheva M.V."/>
            <person name="Gorlenko V.M."/>
        </authorList>
    </citation>
    <scope>NUCLEOTIDE SEQUENCE [LARGE SCALE GENOMIC DNA]</scope>
    <source>
        <strain evidence="23">Chok-6</strain>
    </source>
</reference>
<dbReference type="InterPro" id="IPR035965">
    <property type="entry name" value="PAS-like_dom_sf"/>
</dbReference>
<dbReference type="EC" id="2.7.13.3" evidence="4"/>
<dbReference type="Pfam" id="PF08447">
    <property type="entry name" value="PAS_3"/>
    <property type="match status" value="1"/>
</dbReference>
<keyword evidence="19" id="KW-1133">Transmembrane helix</keyword>
<protein>
    <recommendedName>
        <fullName evidence="5">Oxygen sensor histidine kinase NreB</fullName>
        <ecNumber evidence="4">2.7.13.3</ecNumber>
    </recommendedName>
    <alternativeName>
        <fullName evidence="18">Nitrogen regulation protein B</fullName>
    </alternativeName>
</protein>
<dbReference type="GO" id="GO:0046983">
    <property type="term" value="F:protein dimerization activity"/>
    <property type="evidence" value="ECO:0007669"/>
    <property type="project" value="InterPro"/>
</dbReference>
<comment type="catalytic activity">
    <reaction evidence="1">
        <text>ATP + protein L-histidine = ADP + protein N-phospho-L-histidine.</text>
        <dbReference type="EC" id="2.7.13.3"/>
    </reaction>
</comment>
<dbReference type="InterPro" id="IPR011712">
    <property type="entry name" value="Sig_transdc_His_kin_sub3_dim/P"/>
</dbReference>
<dbReference type="Gene3D" id="1.20.5.1930">
    <property type="match status" value="1"/>
</dbReference>
<evidence type="ECO:0000256" key="16">
    <source>
        <dbReference type="ARBA" id="ARBA00023014"/>
    </source>
</evidence>
<keyword evidence="19" id="KW-0812">Transmembrane</keyword>
<evidence type="ECO:0000256" key="17">
    <source>
        <dbReference type="ARBA" id="ARBA00024827"/>
    </source>
</evidence>
<dbReference type="SUPFAM" id="SSF55785">
    <property type="entry name" value="PYP-like sensor domain (PAS domain)"/>
    <property type="match status" value="1"/>
</dbReference>
<dbReference type="InterPro" id="IPR000700">
    <property type="entry name" value="PAS-assoc_C"/>
</dbReference>
<evidence type="ECO:0000259" key="21">
    <source>
        <dbReference type="PROSITE" id="PS50112"/>
    </source>
</evidence>
<evidence type="ECO:0000313" key="23">
    <source>
        <dbReference type="EMBL" id="RRR69352.1"/>
    </source>
</evidence>
<evidence type="ECO:0000256" key="12">
    <source>
        <dbReference type="ARBA" id="ARBA00022777"/>
    </source>
</evidence>
<dbReference type="InterPro" id="IPR004358">
    <property type="entry name" value="Sig_transdc_His_kin-like_C"/>
</dbReference>
<evidence type="ECO:0000256" key="11">
    <source>
        <dbReference type="ARBA" id="ARBA00022741"/>
    </source>
</evidence>
<keyword evidence="15" id="KW-0902">Two-component regulatory system</keyword>
<feature type="domain" description="PAS" evidence="21">
    <location>
        <begin position="81"/>
        <end position="146"/>
    </location>
</feature>
<dbReference type="InterPro" id="IPR050482">
    <property type="entry name" value="Sensor_HK_TwoCompSys"/>
</dbReference>
<dbReference type="GO" id="GO:0000155">
    <property type="term" value="F:phosphorelay sensor kinase activity"/>
    <property type="evidence" value="ECO:0007669"/>
    <property type="project" value="InterPro"/>
</dbReference>
<dbReference type="InterPro" id="IPR000014">
    <property type="entry name" value="PAS"/>
</dbReference>
<dbReference type="Pfam" id="PF07730">
    <property type="entry name" value="HisKA_3"/>
    <property type="match status" value="1"/>
</dbReference>
<gene>
    <name evidence="23" type="ORF">EI684_15885</name>
</gene>
<keyword evidence="16" id="KW-0411">Iron-sulfur</keyword>
<evidence type="ECO:0000259" key="22">
    <source>
        <dbReference type="PROSITE" id="PS50113"/>
    </source>
</evidence>
<evidence type="ECO:0000256" key="13">
    <source>
        <dbReference type="ARBA" id="ARBA00022840"/>
    </source>
</evidence>
<keyword evidence="10" id="KW-0479">Metal-binding</keyword>
<comment type="function">
    <text evidence="17">Member of the two-component regulatory system NreB/NreC involved in the control of dissimilatory nitrate/nitrite reduction in response to oxygen. NreB functions as a direct oxygen sensor histidine kinase which is autophosphorylated, in the absence of oxygen, probably at the conserved histidine residue, and transfers its phosphate group probably to a conserved aspartate residue of NreC. NreB/NreC activates the expression of the nitrate (narGHJI) and nitrite (nir) reductase operons, as well as the putative nitrate transporter gene narT.</text>
</comment>
<dbReference type="GO" id="GO:0005737">
    <property type="term" value="C:cytoplasm"/>
    <property type="evidence" value="ECO:0007669"/>
    <property type="project" value="UniProtKB-SubCell"/>
</dbReference>
<feature type="transmembrane region" description="Helical" evidence="19">
    <location>
        <begin position="12"/>
        <end position="35"/>
    </location>
</feature>
<keyword evidence="9" id="KW-0808">Transferase</keyword>
<evidence type="ECO:0000256" key="8">
    <source>
        <dbReference type="ARBA" id="ARBA00022553"/>
    </source>
</evidence>
<dbReference type="NCBIfam" id="TIGR00229">
    <property type="entry name" value="sensory_box"/>
    <property type="match status" value="1"/>
</dbReference>
<dbReference type="SUPFAM" id="SSF55874">
    <property type="entry name" value="ATPase domain of HSP90 chaperone/DNA topoisomerase II/histidine kinase"/>
    <property type="match status" value="1"/>
</dbReference>
<keyword evidence="7" id="KW-0963">Cytoplasm</keyword>
<evidence type="ECO:0000256" key="2">
    <source>
        <dbReference type="ARBA" id="ARBA00001966"/>
    </source>
</evidence>
<dbReference type="InterPro" id="IPR003594">
    <property type="entry name" value="HATPase_dom"/>
</dbReference>
<evidence type="ECO:0000259" key="20">
    <source>
        <dbReference type="PROSITE" id="PS50109"/>
    </source>
</evidence>
<dbReference type="GO" id="GO:0046872">
    <property type="term" value="F:metal ion binding"/>
    <property type="evidence" value="ECO:0007669"/>
    <property type="project" value="UniProtKB-KW"/>
</dbReference>
<keyword evidence="19" id="KW-0472">Membrane</keyword>
<comment type="caution">
    <text evidence="23">The sequence shown here is derived from an EMBL/GenBank/DDBJ whole genome shotgun (WGS) entry which is preliminary data.</text>
</comment>
<evidence type="ECO:0000256" key="15">
    <source>
        <dbReference type="ARBA" id="ARBA00023012"/>
    </source>
</evidence>
<dbReference type="PANTHER" id="PTHR24421:SF10">
    <property type="entry name" value="NITRATE_NITRITE SENSOR PROTEIN NARQ"/>
    <property type="match status" value="1"/>
</dbReference>
<comment type="cofactor">
    <cofactor evidence="2">
        <name>[4Fe-4S] cluster</name>
        <dbReference type="ChEBI" id="CHEBI:49883"/>
    </cofactor>
</comment>
<dbReference type="Gene3D" id="3.30.450.20">
    <property type="entry name" value="PAS domain"/>
    <property type="match status" value="1"/>
</dbReference>